<accession>S0FK19</accession>
<dbReference type="SUPFAM" id="SSF55874">
    <property type="entry name" value="ATPase domain of HSP90 chaperone/DNA topoisomerase II/histidine kinase"/>
    <property type="match status" value="1"/>
</dbReference>
<evidence type="ECO:0000256" key="1">
    <source>
        <dbReference type="ARBA" id="ARBA00004370"/>
    </source>
</evidence>
<dbReference type="Gene3D" id="3.30.450.20">
    <property type="entry name" value="PAS domain"/>
    <property type="match status" value="1"/>
</dbReference>
<keyword evidence="5" id="KW-0812">Transmembrane</keyword>
<dbReference type="PATRIC" id="fig|1195236.3.peg.3800"/>
<comment type="subcellular location">
    <subcellularLocation>
        <location evidence="1">Membrane</location>
    </subcellularLocation>
</comment>
<proteinExistence type="predicted"/>
<dbReference type="SUPFAM" id="SSF158472">
    <property type="entry name" value="HAMP domain-like"/>
    <property type="match status" value="1"/>
</dbReference>
<keyword evidence="5" id="KW-1133">Transmembrane helix</keyword>
<evidence type="ECO:0000256" key="4">
    <source>
        <dbReference type="ARBA" id="ARBA00022777"/>
    </source>
</evidence>
<dbReference type="Gene3D" id="3.30.565.10">
    <property type="entry name" value="Histidine kinase-like ATPase, C-terminal domain"/>
    <property type="match status" value="1"/>
</dbReference>
<dbReference type="InterPro" id="IPR003594">
    <property type="entry name" value="HATPase_dom"/>
</dbReference>
<evidence type="ECO:0000256" key="3">
    <source>
        <dbReference type="ARBA" id="ARBA00022679"/>
    </source>
</evidence>
<dbReference type="Pfam" id="PF02518">
    <property type="entry name" value="HATPase_c"/>
    <property type="match status" value="1"/>
</dbReference>
<evidence type="ECO:0000313" key="8">
    <source>
        <dbReference type="Proteomes" id="UP000014155"/>
    </source>
</evidence>
<dbReference type="CDD" id="cd06225">
    <property type="entry name" value="HAMP"/>
    <property type="match status" value="1"/>
</dbReference>
<gene>
    <name evidence="7" type="ORF">CTER_3576</name>
</gene>
<comment type="caution">
    <text evidence="7">The sequence shown here is derived from an EMBL/GenBank/DDBJ whole genome shotgun (WGS) entry which is preliminary data.</text>
</comment>
<dbReference type="Gene3D" id="6.10.340.10">
    <property type="match status" value="1"/>
</dbReference>
<dbReference type="EMBL" id="AORV01000049">
    <property type="protein sequence ID" value="EMS70661.1"/>
    <property type="molecule type" value="Genomic_DNA"/>
</dbReference>
<dbReference type="InterPro" id="IPR050640">
    <property type="entry name" value="Bact_2-comp_sensor_kinase"/>
</dbReference>
<keyword evidence="3 7" id="KW-0808">Transferase</keyword>
<dbReference type="InterPro" id="IPR036890">
    <property type="entry name" value="HATPase_C_sf"/>
</dbReference>
<reference evidence="7 8" key="1">
    <citation type="journal article" date="2013" name="Genome Announc.">
        <title>Draft Genome Sequence of the Cellulolytic, Mesophilic, Anaerobic Bacterium Clostridium termitidis Strain CT1112 (DSM 5398).</title>
        <authorList>
            <person name="Lal S."/>
            <person name="Ramachandran U."/>
            <person name="Zhang X."/>
            <person name="Munir R."/>
            <person name="Sparling R."/>
            <person name="Levin D.B."/>
        </authorList>
    </citation>
    <scope>NUCLEOTIDE SEQUENCE [LARGE SCALE GENOMIC DNA]</scope>
    <source>
        <strain evidence="7 8">CT1112</strain>
    </source>
</reference>
<dbReference type="AlphaFoldDB" id="S0FK19"/>
<dbReference type="PROSITE" id="PS50885">
    <property type="entry name" value="HAMP"/>
    <property type="match status" value="1"/>
</dbReference>
<dbReference type="Pfam" id="PF00672">
    <property type="entry name" value="HAMP"/>
    <property type="match status" value="1"/>
</dbReference>
<feature type="domain" description="HAMP" evidence="6">
    <location>
        <begin position="346"/>
        <end position="398"/>
    </location>
</feature>
<dbReference type="Proteomes" id="UP000014155">
    <property type="component" value="Unassembled WGS sequence"/>
</dbReference>
<evidence type="ECO:0000259" key="6">
    <source>
        <dbReference type="PROSITE" id="PS50885"/>
    </source>
</evidence>
<evidence type="ECO:0000256" key="5">
    <source>
        <dbReference type="SAM" id="Phobius"/>
    </source>
</evidence>
<dbReference type="GO" id="GO:0016020">
    <property type="term" value="C:membrane"/>
    <property type="evidence" value="ECO:0007669"/>
    <property type="project" value="UniProtKB-SubCell"/>
</dbReference>
<dbReference type="InterPro" id="IPR010559">
    <property type="entry name" value="Sig_transdc_His_kin_internal"/>
</dbReference>
<evidence type="ECO:0000256" key="2">
    <source>
        <dbReference type="ARBA" id="ARBA00022553"/>
    </source>
</evidence>
<dbReference type="RefSeq" id="WP_004627903.1">
    <property type="nucleotide sequence ID" value="NZ_AORV01000049.1"/>
</dbReference>
<keyword evidence="5" id="KW-0472">Membrane</keyword>
<dbReference type="Pfam" id="PF06580">
    <property type="entry name" value="His_kinase"/>
    <property type="match status" value="1"/>
</dbReference>
<dbReference type="PANTHER" id="PTHR34220:SF7">
    <property type="entry name" value="SENSOR HISTIDINE KINASE YPDA"/>
    <property type="match status" value="1"/>
</dbReference>
<dbReference type="EC" id="2.7.13.3" evidence="7"/>
<organism evidence="7 8">
    <name type="scientific">Ruminiclostridium cellobioparum subsp. termitidis CT1112</name>
    <dbReference type="NCBI Taxonomy" id="1195236"/>
    <lineage>
        <taxon>Bacteria</taxon>
        <taxon>Bacillati</taxon>
        <taxon>Bacillota</taxon>
        <taxon>Clostridia</taxon>
        <taxon>Eubacteriales</taxon>
        <taxon>Oscillospiraceae</taxon>
        <taxon>Ruminiclostridium</taxon>
    </lineage>
</organism>
<dbReference type="GO" id="GO:0000155">
    <property type="term" value="F:phosphorelay sensor kinase activity"/>
    <property type="evidence" value="ECO:0007669"/>
    <property type="project" value="InterPro"/>
</dbReference>
<dbReference type="STRING" id="1195236.CTER_3576"/>
<sequence>MIINTLKSKFLLNSLYNVSIRTRLLIYFLLLVLLPTGIITITAYNISSRIITQRINTSLENDMNTVEANIIKEFQTIDDLSSYIYLNPNLTYILSDTPDSIKAQIFPKSSADIISELSILNKVLENYDFSNLNTTNITPKIYMRDKPEYNSYSFSDKVFDLGRIDTQQWYLSLPYRFKYSVVGLNKIKEDSGHKYTILLAKKLYALKDINISYAGLLTIDIGLDDFNAILENIKPTPDSVTYVIDNNRNINICSDSSALGKNINDIIPAFSSVDLLNEKYGSFNSSINNEAYFIAHKKIESIGWSIINISPRNKLYGILDTFKAVMYMGFFIFFIIGILMSLFLSENIAYPIRRLAKSMNNVQNGNFDNTLDYKRNDEFSYLVDTYNLMIRKIKELIDKLYVSELNKKEAELKSLQAQINPHFLYNTLDSVNWLAIRNNVPDISKMVTSLSDFFRYSLSKGRNIISIADELNQVNSYLSIQQIRFKDKLDFSFDISHEVRNYLTIKLILQPIVENSIIHGIEKTGLKGNIIIKADKKEDLIVISVIDNGAGADIEELNALLEETTRPSKSYGIKNVNDRIKHTFGPDYGIQFIKNEGPGLTVTITFPATNSLDQK</sequence>
<dbReference type="SMART" id="SM00304">
    <property type="entry name" value="HAMP"/>
    <property type="match status" value="1"/>
</dbReference>
<protein>
    <submittedName>
        <fullName evidence="7">Multi-sensor signal transduction histidine kinase</fullName>
        <ecNumber evidence="7">2.7.13.3</ecNumber>
    </submittedName>
</protein>
<keyword evidence="4 7" id="KW-0418">Kinase</keyword>
<dbReference type="eggNOG" id="COG2972">
    <property type="taxonomic scope" value="Bacteria"/>
</dbReference>
<name>S0FK19_RUMCE</name>
<dbReference type="PANTHER" id="PTHR34220">
    <property type="entry name" value="SENSOR HISTIDINE KINASE YPDA"/>
    <property type="match status" value="1"/>
</dbReference>
<evidence type="ECO:0000313" key="7">
    <source>
        <dbReference type="EMBL" id="EMS70661.1"/>
    </source>
</evidence>
<keyword evidence="2" id="KW-0597">Phosphoprotein</keyword>
<keyword evidence="8" id="KW-1185">Reference proteome</keyword>
<feature type="transmembrane region" description="Helical" evidence="5">
    <location>
        <begin position="24"/>
        <end position="46"/>
    </location>
</feature>
<dbReference type="InterPro" id="IPR003660">
    <property type="entry name" value="HAMP_dom"/>
</dbReference>
<feature type="transmembrane region" description="Helical" evidence="5">
    <location>
        <begin position="324"/>
        <end position="344"/>
    </location>
</feature>